<sequence length="435" mass="45091">MSRNRTLLCTIGILAAAMLATGASSREGERNEGAVRLLKTVPIPGTAANTTAGKMYVFDISFVDQSTQTYYLADRSNAVVDVVDARTNELITQLSATPAFKGFTGNNGTSGPNGVVAAFPWLFVTDANSRVVTIDLRNGKTVADVSTGGTPGLRADEMAYDPRDGLLMAVNNADTPPFATLINVNKATGALMVAKRISFDTMDTGVNATNGAEQPVWDPVSGKFYVSIPQIGPNAKDGAVVRISTAGTVEAQYPIEFCSPAGLTLGPNVDLLVGCNTVFDTAGNLWDSTKDVTAAPIQVIIDAWTGKIDATVPGVGVGDEVWFNSGDGNYYTASSTSPLRPTEVVAGTPLTAQGAAILGVIDARDQALKQLVPTFNVPATTGPTAHAASTAHSVAANAGNNHVFVPLGANNVFPDCVTGCIAVYGTGDREETAAR</sequence>
<protein>
    <recommendedName>
        <fullName evidence="4">DNA-binding beta-propeller fold protein YncE</fullName>
    </recommendedName>
</protein>
<keyword evidence="1" id="KW-0732">Signal</keyword>
<dbReference type="Proteomes" id="UP000189935">
    <property type="component" value="Chromosome I"/>
</dbReference>
<accession>A0A1M6R0N2</accession>
<evidence type="ECO:0000313" key="3">
    <source>
        <dbReference type="Proteomes" id="UP000189935"/>
    </source>
</evidence>
<gene>
    <name evidence="2" type="ORF">SAMN05444159_2848</name>
</gene>
<dbReference type="AlphaFoldDB" id="A0A1M6R0N2"/>
<name>A0A1M6R0N2_9BRAD</name>
<proteinExistence type="predicted"/>
<dbReference type="InterPro" id="IPR015943">
    <property type="entry name" value="WD40/YVTN_repeat-like_dom_sf"/>
</dbReference>
<dbReference type="SUPFAM" id="SSF75011">
    <property type="entry name" value="3-carboxy-cis,cis-mucoante lactonizing enzyme"/>
    <property type="match status" value="1"/>
</dbReference>
<evidence type="ECO:0000256" key="1">
    <source>
        <dbReference type="SAM" id="SignalP"/>
    </source>
</evidence>
<evidence type="ECO:0000313" key="2">
    <source>
        <dbReference type="EMBL" id="SHK26079.1"/>
    </source>
</evidence>
<dbReference type="EMBL" id="LT670844">
    <property type="protein sequence ID" value="SHK26079.1"/>
    <property type="molecule type" value="Genomic_DNA"/>
</dbReference>
<evidence type="ECO:0008006" key="4">
    <source>
        <dbReference type="Google" id="ProtNLM"/>
    </source>
</evidence>
<dbReference type="Gene3D" id="2.130.10.10">
    <property type="entry name" value="YVTN repeat-like/Quinoprotein amine dehydrogenase"/>
    <property type="match status" value="1"/>
</dbReference>
<reference evidence="2 3" key="1">
    <citation type="submission" date="2016-11" db="EMBL/GenBank/DDBJ databases">
        <authorList>
            <person name="Jaros S."/>
            <person name="Januszkiewicz K."/>
            <person name="Wedrychowicz H."/>
        </authorList>
    </citation>
    <scope>NUCLEOTIDE SEQUENCE [LARGE SCALE GENOMIC DNA]</scope>
    <source>
        <strain evidence="2 3">GAS499</strain>
    </source>
</reference>
<organism evidence="2 3">
    <name type="scientific">Bradyrhizobium lablabi</name>
    <dbReference type="NCBI Taxonomy" id="722472"/>
    <lineage>
        <taxon>Bacteria</taxon>
        <taxon>Pseudomonadati</taxon>
        <taxon>Pseudomonadota</taxon>
        <taxon>Alphaproteobacteria</taxon>
        <taxon>Hyphomicrobiales</taxon>
        <taxon>Nitrobacteraceae</taxon>
        <taxon>Bradyrhizobium</taxon>
    </lineage>
</organism>
<feature type="signal peptide" evidence="1">
    <location>
        <begin position="1"/>
        <end position="22"/>
    </location>
</feature>
<feature type="chain" id="PRO_5011957685" description="DNA-binding beta-propeller fold protein YncE" evidence="1">
    <location>
        <begin position="23"/>
        <end position="435"/>
    </location>
</feature>